<organism evidence="1 2">
    <name type="scientific">Tritrichomonas foetus</name>
    <dbReference type="NCBI Taxonomy" id="1144522"/>
    <lineage>
        <taxon>Eukaryota</taxon>
        <taxon>Metamonada</taxon>
        <taxon>Parabasalia</taxon>
        <taxon>Tritrichomonadida</taxon>
        <taxon>Tritrichomonadidae</taxon>
        <taxon>Tritrichomonas</taxon>
    </lineage>
</organism>
<gene>
    <name evidence="1" type="ORF">TRFO_04436</name>
</gene>
<keyword evidence="2" id="KW-1185">Reference proteome</keyword>
<evidence type="ECO:0000313" key="2">
    <source>
        <dbReference type="Proteomes" id="UP000179807"/>
    </source>
</evidence>
<dbReference type="Proteomes" id="UP000179807">
    <property type="component" value="Unassembled WGS sequence"/>
</dbReference>
<sequence length="486" mass="56972">MQYKCISESDRDRKIDTFRKIIDDENHMPLYYPSWLKTNLQNMDREKIPRILGALYGNTRLEITQKNLEQLNAFIRYYNIYEFLEPKDVDLLIYFSKNPKFERTLKPAADSILSVLFIYPEEVQIKLYEAGIFNDMVNNFMKPQWINGLALYANNSHENRDKLFEIGIPQKILNNSIFVPDEENIVQKYDYLDFISFVDALCSFPLSNEEQFSILSQIFIQLNNLLRCSELSIENSILKAFTKFAILDPNCLNVFAEFHVCDYFSQQYDSYDSKNMIILSIMILNIINYSPDYARAIIFNENVWQIVINIIISVHKDLLVYRRPATIMSNVGIILAGVAPDYFINKKIFAVFEENYESYPFEIKSNINIMFFVALSNSNTELISNFMEGCQNFLNIVFDYFPVPDNQFYLSSITGLLKLIEFLESKGDEGVTIIHENILQSEEFGSWLLRCFEDPDEINSYPEDLKELTILLASKLYSYMQNIERE</sequence>
<dbReference type="RefSeq" id="XP_068363026.1">
    <property type="nucleotide sequence ID" value="XM_068491896.1"/>
</dbReference>
<dbReference type="InterPro" id="IPR016024">
    <property type="entry name" value="ARM-type_fold"/>
</dbReference>
<dbReference type="GeneID" id="94826600"/>
<dbReference type="EMBL" id="MLAK01000627">
    <property type="protein sequence ID" value="OHT09890.1"/>
    <property type="molecule type" value="Genomic_DNA"/>
</dbReference>
<evidence type="ECO:0000313" key="1">
    <source>
        <dbReference type="EMBL" id="OHT09890.1"/>
    </source>
</evidence>
<proteinExistence type="predicted"/>
<dbReference type="AlphaFoldDB" id="A0A1J4KFT9"/>
<dbReference type="SUPFAM" id="SSF48371">
    <property type="entry name" value="ARM repeat"/>
    <property type="match status" value="1"/>
</dbReference>
<protein>
    <submittedName>
        <fullName evidence="1">Uncharacterized protein</fullName>
    </submittedName>
</protein>
<name>A0A1J4KFT9_9EUKA</name>
<accession>A0A1J4KFT9</accession>
<dbReference type="VEuPathDB" id="TrichDB:TRFO_04436"/>
<comment type="caution">
    <text evidence="1">The sequence shown here is derived from an EMBL/GenBank/DDBJ whole genome shotgun (WGS) entry which is preliminary data.</text>
</comment>
<reference evidence="1" key="1">
    <citation type="submission" date="2016-10" db="EMBL/GenBank/DDBJ databases">
        <authorList>
            <person name="Benchimol M."/>
            <person name="Almeida L.G."/>
            <person name="Vasconcelos A.T."/>
            <person name="Perreira-Neves A."/>
            <person name="Rosa I.A."/>
            <person name="Tasca T."/>
            <person name="Bogo M.R."/>
            <person name="de Souza W."/>
        </authorList>
    </citation>
    <scope>NUCLEOTIDE SEQUENCE [LARGE SCALE GENOMIC DNA]</scope>
    <source>
        <strain evidence="1">K</strain>
    </source>
</reference>